<accession>A0A9D4PSV7</accession>
<name>A0A9D4PSV7_RHISA</name>
<keyword evidence="2" id="KW-1185">Reference proteome</keyword>
<dbReference type="EMBL" id="JABSTV010001251">
    <property type="protein sequence ID" value="KAH7952383.1"/>
    <property type="molecule type" value="Genomic_DNA"/>
</dbReference>
<organism evidence="1 2">
    <name type="scientific">Rhipicephalus sanguineus</name>
    <name type="common">Brown dog tick</name>
    <name type="synonym">Ixodes sanguineus</name>
    <dbReference type="NCBI Taxonomy" id="34632"/>
    <lineage>
        <taxon>Eukaryota</taxon>
        <taxon>Metazoa</taxon>
        <taxon>Ecdysozoa</taxon>
        <taxon>Arthropoda</taxon>
        <taxon>Chelicerata</taxon>
        <taxon>Arachnida</taxon>
        <taxon>Acari</taxon>
        <taxon>Parasitiformes</taxon>
        <taxon>Ixodida</taxon>
        <taxon>Ixodoidea</taxon>
        <taxon>Ixodidae</taxon>
        <taxon>Rhipicephalinae</taxon>
        <taxon>Rhipicephalus</taxon>
        <taxon>Rhipicephalus</taxon>
    </lineage>
</organism>
<reference evidence="1" key="1">
    <citation type="journal article" date="2020" name="Cell">
        <title>Large-Scale Comparative Analyses of Tick Genomes Elucidate Their Genetic Diversity and Vector Capacities.</title>
        <authorList>
            <consortium name="Tick Genome and Microbiome Consortium (TIGMIC)"/>
            <person name="Jia N."/>
            <person name="Wang J."/>
            <person name="Shi W."/>
            <person name="Du L."/>
            <person name="Sun Y."/>
            <person name="Zhan W."/>
            <person name="Jiang J.F."/>
            <person name="Wang Q."/>
            <person name="Zhang B."/>
            <person name="Ji P."/>
            <person name="Bell-Sakyi L."/>
            <person name="Cui X.M."/>
            <person name="Yuan T.T."/>
            <person name="Jiang B.G."/>
            <person name="Yang W.F."/>
            <person name="Lam T.T."/>
            <person name="Chang Q.C."/>
            <person name="Ding S.J."/>
            <person name="Wang X.J."/>
            <person name="Zhu J.G."/>
            <person name="Ruan X.D."/>
            <person name="Zhao L."/>
            <person name="Wei J.T."/>
            <person name="Ye R.Z."/>
            <person name="Que T.C."/>
            <person name="Du C.H."/>
            <person name="Zhou Y.H."/>
            <person name="Cheng J.X."/>
            <person name="Dai P.F."/>
            <person name="Guo W.B."/>
            <person name="Han X.H."/>
            <person name="Huang E.J."/>
            <person name="Li L.F."/>
            <person name="Wei W."/>
            <person name="Gao Y.C."/>
            <person name="Liu J.Z."/>
            <person name="Shao H.Z."/>
            <person name="Wang X."/>
            <person name="Wang C.C."/>
            <person name="Yang T.C."/>
            <person name="Huo Q.B."/>
            <person name="Li W."/>
            <person name="Chen H.Y."/>
            <person name="Chen S.E."/>
            <person name="Zhou L.G."/>
            <person name="Ni X.B."/>
            <person name="Tian J.H."/>
            <person name="Sheng Y."/>
            <person name="Liu T."/>
            <person name="Pan Y.S."/>
            <person name="Xia L.Y."/>
            <person name="Li J."/>
            <person name="Zhao F."/>
            <person name="Cao W.C."/>
        </authorList>
    </citation>
    <scope>NUCLEOTIDE SEQUENCE</scope>
    <source>
        <strain evidence="1">Rsan-2018</strain>
    </source>
</reference>
<dbReference type="PROSITE" id="PS51257">
    <property type="entry name" value="PROKAR_LIPOPROTEIN"/>
    <property type="match status" value="1"/>
</dbReference>
<protein>
    <submittedName>
        <fullName evidence="1">Uncharacterized protein</fullName>
    </submittedName>
</protein>
<evidence type="ECO:0000313" key="2">
    <source>
        <dbReference type="Proteomes" id="UP000821837"/>
    </source>
</evidence>
<sequence length="128" mass="14140">MEGRNNDTPRNCGVDSLTPCRCHLSGPFLSSCVFSEQADFPKKVSPASTGYGYVVCTIGVAGYDAAMFPIHEELCDFIIYTHVYFDRIATVVKSTTGYVSYDKFKEPQLSPAPFLFPRQPPLLKGQTS</sequence>
<gene>
    <name evidence="1" type="ORF">HPB52_022183</name>
</gene>
<dbReference type="Proteomes" id="UP000821837">
    <property type="component" value="Chromosome 5"/>
</dbReference>
<proteinExistence type="predicted"/>
<dbReference type="AlphaFoldDB" id="A0A9D4PSV7"/>
<reference evidence="1" key="2">
    <citation type="submission" date="2021-09" db="EMBL/GenBank/DDBJ databases">
        <authorList>
            <person name="Jia N."/>
            <person name="Wang J."/>
            <person name="Shi W."/>
            <person name="Du L."/>
            <person name="Sun Y."/>
            <person name="Zhan W."/>
            <person name="Jiang J."/>
            <person name="Wang Q."/>
            <person name="Zhang B."/>
            <person name="Ji P."/>
            <person name="Sakyi L.B."/>
            <person name="Cui X."/>
            <person name="Yuan T."/>
            <person name="Jiang B."/>
            <person name="Yang W."/>
            <person name="Lam T.T.-Y."/>
            <person name="Chang Q."/>
            <person name="Ding S."/>
            <person name="Wang X."/>
            <person name="Zhu J."/>
            <person name="Ruan X."/>
            <person name="Zhao L."/>
            <person name="Wei J."/>
            <person name="Que T."/>
            <person name="Du C."/>
            <person name="Cheng J."/>
            <person name="Dai P."/>
            <person name="Han X."/>
            <person name="Huang E."/>
            <person name="Gao Y."/>
            <person name="Liu J."/>
            <person name="Shao H."/>
            <person name="Ye R."/>
            <person name="Li L."/>
            <person name="Wei W."/>
            <person name="Wang X."/>
            <person name="Wang C."/>
            <person name="Huo Q."/>
            <person name="Li W."/>
            <person name="Guo W."/>
            <person name="Chen H."/>
            <person name="Chen S."/>
            <person name="Zhou L."/>
            <person name="Zhou L."/>
            <person name="Ni X."/>
            <person name="Tian J."/>
            <person name="Zhou Y."/>
            <person name="Sheng Y."/>
            <person name="Liu T."/>
            <person name="Pan Y."/>
            <person name="Xia L."/>
            <person name="Li J."/>
            <person name="Zhao F."/>
            <person name="Cao W."/>
        </authorList>
    </citation>
    <scope>NUCLEOTIDE SEQUENCE</scope>
    <source>
        <strain evidence="1">Rsan-2018</strain>
        <tissue evidence="1">Larvae</tissue>
    </source>
</reference>
<comment type="caution">
    <text evidence="1">The sequence shown here is derived from an EMBL/GenBank/DDBJ whole genome shotgun (WGS) entry which is preliminary data.</text>
</comment>
<evidence type="ECO:0000313" key="1">
    <source>
        <dbReference type="EMBL" id="KAH7952383.1"/>
    </source>
</evidence>